<dbReference type="AlphaFoldDB" id="A0AAW1PPG9"/>
<dbReference type="Proteomes" id="UP001489004">
    <property type="component" value="Unassembled WGS sequence"/>
</dbReference>
<sequence length="452" mass="49619">MERTLLLQGPPQPLQSLSIPYRMEAAAQPLLGDTTASELPKLTRRRCSAPGTVGAASGLGWGVLKLSIGAIALLAVIAGGCIAAFITIYGTGSIGADRPEPRKSAGMVVIDAAPSQEVTAYLPEREELVVFGGDAMDIGKPGAIKKQHYLNDMWRTHPKSKQPIWEPVTALGNSSSDAASQPLPRRAHSGCLLPERNGSNSLLIYGGRDEHRRLLRDVWAAKLMNTGVIWSQLYFPPRKWHPNAEPGPRKGHVAVMLPGKTRRMLIFGGRNDSAVAYYTDMWAFDVDKQQWEQLGPPRGIAPPARDHFGAFYHHGKVVIYGGRGGADYSSSQPLGDMWEYDVASNSWREVTPEPGPYPLPRFLYSSDSYTVANATSDEVDTRFVVFGGEARHVCYLNDVWEYSQLANRWSQLSPVDWKQAHCSRLKPTEGPSGASQAEARIQELGARLGDFW</sequence>
<keyword evidence="2" id="KW-0677">Repeat</keyword>
<dbReference type="InterPro" id="IPR006652">
    <property type="entry name" value="Kelch_1"/>
</dbReference>
<dbReference type="PANTHER" id="PTHR46093">
    <property type="entry name" value="ACYL-COA-BINDING DOMAIN-CONTAINING PROTEIN 5"/>
    <property type="match status" value="1"/>
</dbReference>
<evidence type="ECO:0000256" key="1">
    <source>
        <dbReference type="ARBA" id="ARBA00022441"/>
    </source>
</evidence>
<keyword evidence="3" id="KW-0812">Transmembrane</keyword>
<dbReference type="Pfam" id="PF24681">
    <property type="entry name" value="Kelch_KLHDC2_KLHL20_DRC7"/>
    <property type="match status" value="1"/>
</dbReference>
<name>A0AAW1PPG9_9CHLO</name>
<dbReference type="InterPro" id="IPR015915">
    <property type="entry name" value="Kelch-typ_b-propeller"/>
</dbReference>
<organism evidence="4 5">
    <name type="scientific">[Myrmecia] bisecta</name>
    <dbReference type="NCBI Taxonomy" id="41462"/>
    <lineage>
        <taxon>Eukaryota</taxon>
        <taxon>Viridiplantae</taxon>
        <taxon>Chlorophyta</taxon>
        <taxon>core chlorophytes</taxon>
        <taxon>Trebouxiophyceae</taxon>
        <taxon>Trebouxiales</taxon>
        <taxon>Trebouxiaceae</taxon>
        <taxon>Myrmecia</taxon>
    </lineage>
</organism>
<reference evidence="4 5" key="1">
    <citation type="journal article" date="2024" name="Nat. Commun.">
        <title>Phylogenomics reveals the evolutionary origins of lichenization in chlorophyte algae.</title>
        <authorList>
            <person name="Puginier C."/>
            <person name="Libourel C."/>
            <person name="Otte J."/>
            <person name="Skaloud P."/>
            <person name="Haon M."/>
            <person name="Grisel S."/>
            <person name="Petersen M."/>
            <person name="Berrin J.G."/>
            <person name="Delaux P.M."/>
            <person name="Dal Grande F."/>
            <person name="Keller J."/>
        </authorList>
    </citation>
    <scope>NUCLEOTIDE SEQUENCE [LARGE SCALE GENOMIC DNA]</scope>
    <source>
        <strain evidence="4 5">SAG 2043</strain>
    </source>
</reference>
<evidence type="ECO:0000313" key="5">
    <source>
        <dbReference type="Proteomes" id="UP001489004"/>
    </source>
</evidence>
<keyword evidence="1" id="KW-0880">Kelch repeat</keyword>
<evidence type="ECO:0000313" key="4">
    <source>
        <dbReference type="EMBL" id="KAK9811720.1"/>
    </source>
</evidence>
<evidence type="ECO:0000256" key="2">
    <source>
        <dbReference type="ARBA" id="ARBA00022737"/>
    </source>
</evidence>
<evidence type="ECO:0000256" key="3">
    <source>
        <dbReference type="SAM" id="Phobius"/>
    </source>
</evidence>
<dbReference type="Pfam" id="PF01344">
    <property type="entry name" value="Kelch_1"/>
    <property type="match status" value="1"/>
</dbReference>
<gene>
    <name evidence="4" type="ORF">WJX72_008961</name>
</gene>
<comment type="caution">
    <text evidence="4">The sequence shown here is derived from an EMBL/GenBank/DDBJ whole genome shotgun (WGS) entry which is preliminary data.</text>
</comment>
<keyword evidence="3" id="KW-0472">Membrane</keyword>
<keyword evidence="5" id="KW-1185">Reference proteome</keyword>
<dbReference type="Gene3D" id="2.120.10.80">
    <property type="entry name" value="Kelch-type beta propeller"/>
    <property type="match status" value="2"/>
</dbReference>
<dbReference type="EMBL" id="JALJOR010000009">
    <property type="protein sequence ID" value="KAK9811720.1"/>
    <property type="molecule type" value="Genomic_DNA"/>
</dbReference>
<evidence type="ECO:0008006" key="6">
    <source>
        <dbReference type="Google" id="ProtNLM"/>
    </source>
</evidence>
<feature type="transmembrane region" description="Helical" evidence="3">
    <location>
        <begin position="66"/>
        <end position="89"/>
    </location>
</feature>
<dbReference type="PANTHER" id="PTHR46093:SF18">
    <property type="entry name" value="FIBRONECTIN TYPE-III DOMAIN-CONTAINING PROTEIN"/>
    <property type="match status" value="1"/>
</dbReference>
<proteinExistence type="predicted"/>
<keyword evidence="3" id="KW-1133">Transmembrane helix</keyword>
<protein>
    <recommendedName>
        <fullName evidence="6">Kelch repeat-containing protein</fullName>
    </recommendedName>
</protein>
<accession>A0AAW1PPG9</accession>
<dbReference type="SUPFAM" id="SSF117281">
    <property type="entry name" value="Kelch motif"/>
    <property type="match status" value="1"/>
</dbReference>